<evidence type="ECO:0000259" key="4">
    <source>
        <dbReference type="Pfam" id="PF13087"/>
    </source>
</evidence>
<feature type="domain" description="DNA2/NAM7 helicase helicase" evidence="3">
    <location>
        <begin position="941"/>
        <end position="980"/>
    </location>
</feature>
<keyword evidence="6" id="KW-0347">Helicase</keyword>
<organism evidence="6 7">
    <name type="scientific">Methylocella silvestris (strain DSM 15510 / CIP 108128 / LMG 27833 / NCIMB 13906 / BL2)</name>
    <dbReference type="NCBI Taxonomy" id="395965"/>
    <lineage>
        <taxon>Bacteria</taxon>
        <taxon>Pseudomonadati</taxon>
        <taxon>Pseudomonadota</taxon>
        <taxon>Alphaproteobacteria</taxon>
        <taxon>Hyphomicrobiales</taxon>
        <taxon>Beijerinckiaceae</taxon>
        <taxon>Methylocella</taxon>
    </lineage>
</organism>
<dbReference type="RefSeq" id="WP_012589869.1">
    <property type="nucleotide sequence ID" value="NC_011666.1"/>
</dbReference>
<name>B8ER54_METSB</name>
<feature type="region of interest" description="Disordered" evidence="1">
    <location>
        <begin position="1363"/>
        <end position="1390"/>
    </location>
</feature>
<keyword evidence="6" id="KW-0067">ATP-binding</keyword>
<keyword evidence="7" id="KW-1185">Reference proteome</keyword>
<sequence>MGGVTSIAEARSLKKLDASETHIERLLADARLKLVETGARNRLIHTPRGAKRARCLPLIGAKPDPVFVNLVREGKQLRFLPAASRPDREAARGGHPGRNGLQTLLAPEALQKRLHAIYRDGKTAEEERGVNILFLALGFLRWYEDERSDALREAPLILLPITLVRDAKRSTFDLAFRDDDIVSNQALQERLRGDFAISLPDVLDAENWLPSGYFSAVATAISSKRRWSIDVDAVELGFFSSSKLLIVRDLDPANWPHNSLSGHPLVRGLLRDGFASEPPLFPEDARLDEILAPQDLVQIVDADSSQTRVIESVRAGRNLIVQGPPGTGKSQTITNIIAAAAHDGKTVLFVSEKMAALNVVFDRLKSAGLGDLCLELHSHTANKRLVADRLDQTLQSAAGRDFADLETADELAAVRGALNHVAGRLHVPVGDTGMTARQALGVQIAANARQITPDAALVKIAARWTKEDYEAKRKCVELLAKLTAGAGPLNRHVYFGVRRSALQPTDFQRFAPQMKRLAREAGALAGTASGVARFLGLQHSPTLAGVTGLIGLLRVIASLPPEGLAIARAIGDPATRDRVIEAAKKGLDWRRRHIHYAGAFDGGIWRAPLARLRPALARGASFWPARYSKAYRDSERLIRGHATAPLPKGPAARLALVDELIRGQELSRALDVESYFLRDILGGLWRGGETDFALLHQTALTLKELALFDADLNFDRVIELARKGVSGLFADDFEASLNGLKPLAAATLQALDVDLAAVFRTKTIGAIDLERLAERASLWAIHPGRFEEWARLAKADRQMRAIGPPSFADALASGALAPTRAPAMIEAAFAEATWRRAIAADPELAAFDGDRHNALIAIFRALEERRRHAVAISVRARHQAGLPRGALGAMGVVRGEIGRKRNHMPLRKLMKTAGETVQKIKPVFLMSPLSVAQYLPPGALEFDLLVIDEASQVRPGDALGVVARCRQMVIVGDKKQLPPTQFFDRMLADDVDSTDEDEAIGPGGASFAPVSDLESILSLCEARGVESQMLRWHYRSRHPSLIQVSNAEFYRRLVMPPAPTSERGDKGLIMRRVAGSYDRGGLRTNLAEAEAIAAACAEHARANPELSLGVITFSTAQRDLIGDCLDARRRSDPLLDAFLRERGREDAFVKNLENVQGDERDVILISVGYGPREPGKPLDRMAFGPISSEGGERRLNVLFTRARARCEIFVSFGSGDINLERATGAGPRVLKRFLQFAETGVLEEAKATGGDFESPFEANVAAAIESMGFTVESQVGSAGFRIDLAVRDPARPGRFILGVECDGATYHSALWARERDRLRQEVLEGLGWRVHRIWSTDWFYRRDEQLRKLKAALEAARGEARSAPAAAAAGHGAKQAPPRRGAGKARPKERAAAAFAAKHSAPRAGAFPPAYVMASGDAFAGDSIDALDASRLAAIARSVIEQEGPIRQDEIMRRVCSFFGRGRLGGRAAQNLAAAFDLLKTKAEELRRDGEFWLTANQKRAPPVRCRAGAPARLQKLAMIAPVEIKAAIELAGARARENGEGDLAAAVAALLGLPKRPARARAQTSVSAAD</sequence>
<dbReference type="eggNOG" id="COG1112">
    <property type="taxonomic scope" value="Bacteria"/>
</dbReference>
<dbReference type="SUPFAM" id="SSF52540">
    <property type="entry name" value="P-loop containing nucleoside triphosphate hydrolases"/>
    <property type="match status" value="1"/>
</dbReference>
<reference evidence="6 7" key="1">
    <citation type="journal article" date="2010" name="J. Bacteriol.">
        <title>Complete genome sequence of the aerobic facultative methanotroph Methylocella silvestris BL2.</title>
        <authorList>
            <person name="Chen Y."/>
            <person name="Crombie A."/>
            <person name="Rahman M.T."/>
            <person name="Dedysh S.N."/>
            <person name="Liesack W."/>
            <person name="Stott M.B."/>
            <person name="Alam M."/>
            <person name="Theisen A.R."/>
            <person name="Murrell J.C."/>
            <person name="Dunfield P.F."/>
        </authorList>
    </citation>
    <scope>NUCLEOTIDE SEQUENCE [LARGE SCALE GENOMIC DNA]</scope>
    <source>
        <strain evidence="7">DSM 15510 / CIP 108128 / LMG 27833 / NCIMB 13906 / BL2</strain>
    </source>
</reference>
<dbReference type="KEGG" id="msl:Msil_0829"/>
<dbReference type="InterPro" id="IPR041677">
    <property type="entry name" value="DNA2/NAM7_AAA_11"/>
</dbReference>
<dbReference type="PANTHER" id="PTHR10887">
    <property type="entry name" value="DNA2/NAM7 HELICASE FAMILY"/>
    <property type="match status" value="1"/>
</dbReference>
<dbReference type="FunFam" id="3.40.960.10:FF:000002">
    <property type="entry name" value="DNA helicase related protein"/>
    <property type="match status" value="1"/>
</dbReference>
<dbReference type="InterPro" id="IPR049468">
    <property type="entry name" value="Restrct_endonuc-II-like_dom"/>
</dbReference>
<dbReference type="Proteomes" id="UP000002257">
    <property type="component" value="Chromosome"/>
</dbReference>
<dbReference type="InterPro" id="IPR011335">
    <property type="entry name" value="Restrct_endonuc-II-like"/>
</dbReference>
<evidence type="ECO:0000313" key="6">
    <source>
        <dbReference type="EMBL" id="ACK49799.1"/>
    </source>
</evidence>
<protein>
    <submittedName>
        <fullName evidence="6">Putative DNA helicase related protein</fullName>
    </submittedName>
</protein>
<dbReference type="Gene3D" id="3.40.960.10">
    <property type="entry name" value="VSR Endonuclease"/>
    <property type="match status" value="1"/>
</dbReference>
<keyword evidence="6" id="KW-0547">Nucleotide-binding</keyword>
<feature type="domain" description="DUF3320" evidence="2">
    <location>
        <begin position="1429"/>
        <end position="1467"/>
    </location>
</feature>
<dbReference type="eggNOG" id="COG0507">
    <property type="taxonomic scope" value="Bacteria"/>
</dbReference>
<dbReference type="EMBL" id="CP001280">
    <property type="protein sequence ID" value="ACK49799.1"/>
    <property type="molecule type" value="Genomic_DNA"/>
</dbReference>
<dbReference type="SUPFAM" id="SSF52980">
    <property type="entry name" value="Restriction endonuclease-like"/>
    <property type="match status" value="1"/>
</dbReference>
<proteinExistence type="predicted"/>
<gene>
    <name evidence="6" type="ordered locus">Msil_0829</name>
</gene>
<dbReference type="InterPro" id="IPR045055">
    <property type="entry name" value="DNA2/NAM7-like"/>
</dbReference>
<dbReference type="OrthoDB" id="9757917at2"/>
<evidence type="ECO:0000256" key="1">
    <source>
        <dbReference type="SAM" id="MobiDB-lite"/>
    </source>
</evidence>
<dbReference type="InterPro" id="IPR025103">
    <property type="entry name" value="DUF4011"/>
</dbReference>
<dbReference type="Pfam" id="PF18741">
    <property type="entry name" value="MTES_1575"/>
    <property type="match status" value="1"/>
</dbReference>
<dbReference type="Pfam" id="PF13195">
    <property type="entry name" value="DUF4011"/>
    <property type="match status" value="1"/>
</dbReference>
<keyword evidence="6" id="KW-0378">Hydrolase</keyword>
<feature type="domain" description="DNA2/NAM7 helicase helicase" evidence="3">
    <location>
        <begin position="303"/>
        <end position="366"/>
    </location>
</feature>
<feature type="domain" description="Restriction endonuclease type II-like" evidence="5">
    <location>
        <begin position="1256"/>
        <end position="1353"/>
    </location>
</feature>
<evidence type="ECO:0000259" key="2">
    <source>
        <dbReference type="Pfam" id="PF11784"/>
    </source>
</evidence>
<dbReference type="PANTHER" id="PTHR10887:SF495">
    <property type="entry name" value="HELICASE SENATAXIN ISOFORM X1-RELATED"/>
    <property type="match status" value="1"/>
</dbReference>
<dbReference type="HOGENOM" id="CLU_000788_3_2_5"/>
<dbReference type="GO" id="GO:0004386">
    <property type="term" value="F:helicase activity"/>
    <property type="evidence" value="ECO:0007669"/>
    <property type="project" value="UniProtKB-KW"/>
</dbReference>
<dbReference type="InterPro" id="IPR041679">
    <property type="entry name" value="DNA2/NAM7-like_C"/>
</dbReference>
<dbReference type="Gene3D" id="3.40.50.300">
    <property type="entry name" value="P-loop containing nucleotide triphosphate hydrolases"/>
    <property type="match status" value="3"/>
</dbReference>
<dbReference type="eggNOG" id="COG2852">
    <property type="taxonomic scope" value="Bacteria"/>
</dbReference>
<feature type="compositionally biased region" description="Low complexity" evidence="1">
    <location>
        <begin position="1363"/>
        <end position="1380"/>
    </location>
</feature>
<dbReference type="InterPro" id="IPR027417">
    <property type="entry name" value="P-loop_NTPase"/>
</dbReference>
<dbReference type="InterPro" id="IPR021754">
    <property type="entry name" value="DUF3320"/>
</dbReference>
<accession>B8ER54</accession>
<dbReference type="STRING" id="395965.Msil_0829"/>
<evidence type="ECO:0000313" key="7">
    <source>
        <dbReference type="Proteomes" id="UP000002257"/>
    </source>
</evidence>
<evidence type="ECO:0000259" key="3">
    <source>
        <dbReference type="Pfam" id="PF13086"/>
    </source>
</evidence>
<feature type="domain" description="DNA2/NAM7 helicase-like C-terminal" evidence="4">
    <location>
        <begin position="1019"/>
        <end position="1208"/>
    </location>
</feature>
<dbReference type="Pfam" id="PF13087">
    <property type="entry name" value="AAA_12"/>
    <property type="match status" value="1"/>
</dbReference>
<dbReference type="Pfam" id="PF11784">
    <property type="entry name" value="DUF3320"/>
    <property type="match status" value="1"/>
</dbReference>
<dbReference type="Pfam" id="PF13086">
    <property type="entry name" value="AAA_11"/>
    <property type="match status" value="2"/>
</dbReference>
<evidence type="ECO:0000259" key="5">
    <source>
        <dbReference type="Pfam" id="PF18741"/>
    </source>
</evidence>